<dbReference type="OrthoDB" id="6369905at2759"/>
<evidence type="ECO:0000313" key="7">
    <source>
        <dbReference type="Proteomes" id="UP000663879"/>
    </source>
</evidence>
<dbReference type="EMBL" id="CAJNOC010001057">
    <property type="protein sequence ID" value="CAF0830809.1"/>
    <property type="molecule type" value="Genomic_DNA"/>
</dbReference>
<dbReference type="AlphaFoldDB" id="A0A813UQ50"/>
<reference evidence="6" key="1">
    <citation type="submission" date="2021-02" db="EMBL/GenBank/DDBJ databases">
        <authorList>
            <person name="Nowell W R."/>
        </authorList>
    </citation>
    <scope>NUCLEOTIDE SEQUENCE</scope>
    <source>
        <strain evidence="6">Ploen Becks lab</strain>
    </source>
</reference>
<feature type="domain" description="Peptidase M16 N-terminal" evidence="4">
    <location>
        <begin position="52"/>
        <end position="196"/>
    </location>
</feature>
<dbReference type="Gene3D" id="3.30.830.10">
    <property type="entry name" value="Metalloenzyme, LuxS/M16 peptidase-like"/>
    <property type="match status" value="2"/>
</dbReference>
<dbReference type="InterPro" id="IPR050361">
    <property type="entry name" value="MPP/UQCRC_Complex"/>
</dbReference>
<evidence type="ECO:0000313" key="6">
    <source>
        <dbReference type="EMBL" id="CAF0830809.1"/>
    </source>
</evidence>
<feature type="domain" description="Peptidase M16 C-terminal" evidence="5">
    <location>
        <begin position="203"/>
        <end position="380"/>
    </location>
</feature>
<dbReference type="FunFam" id="3.30.830.10:FF:000039">
    <property type="entry name" value="Ubiquinol-cytochrome c reductase core subunit 2"/>
    <property type="match status" value="1"/>
</dbReference>
<evidence type="ECO:0000256" key="3">
    <source>
        <dbReference type="ARBA" id="ARBA00023128"/>
    </source>
</evidence>
<proteinExistence type="predicted"/>
<protein>
    <submittedName>
        <fullName evidence="6">Uncharacterized protein</fullName>
    </submittedName>
</protein>
<dbReference type="InterPro" id="IPR007863">
    <property type="entry name" value="Peptidase_M16_C"/>
</dbReference>
<evidence type="ECO:0000259" key="4">
    <source>
        <dbReference type="Pfam" id="PF00675"/>
    </source>
</evidence>
<dbReference type="SUPFAM" id="SSF63411">
    <property type="entry name" value="LuxS/MPP-like metallohydrolase"/>
    <property type="match status" value="2"/>
</dbReference>
<dbReference type="PANTHER" id="PTHR11851">
    <property type="entry name" value="METALLOPROTEASE"/>
    <property type="match status" value="1"/>
</dbReference>
<organism evidence="6 7">
    <name type="scientific">Brachionus calyciflorus</name>
    <dbReference type="NCBI Taxonomy" id="104777"/>
    <lineage>
        <taxon>Eukaryota</taxon>
        <taxon>Metazoa</taxon>
        <taxon>Spiralia</taxon>
        <taxon>Gnathifera</taxon>
        <taxon>Rotifera</taxon>
        <taxon>Eurotatoria</taxon>
        <taxon>Monogononta</taxon>
        <taxon>Pseudotrocha</taxon>
        <taxon>Ploima</taxon>
        <taxon>Brachionidae</taxon>
        <taxon>Brachionus</taxon>
    </lineage>
</organism>
<keyword evidence="2" id="KW-0809">Transit peptide</keyword>
<sequence>MANVTIRNTPLLLNAIPRRFASAATASQAKENKHSLPKEPIRVTKLENGVVVASLENHSPVSRIAAVVNTGSRDETQEQLGASHALRIFSNLATRNFSNFGVSRNLDQIGAELSVTSSRESTTYLLESIRNNAARGVDILSEIVSRPELRFWEIDDARPRLEFDLDSYDQQNELRIVDLIHRAAFKNALSNPLYAPRYNLGNLSSELLEDFRRTNFTANRLTLVGLGINHDDLIRYADQFRLPTGQSASRQQAKYYGSELRDENLNDLVHVALAAEGVSQSSKDALASSLASHAFGSVFNRVKYSNGATRLSKTILPLSNEPAAVTSFNANYTETGLFGFHLVGNKKEIGKLAQGLTKEIAQVAKNGFTNEEITRAKNSLKLSLADSLETSRGFINALARGPNHTDVNDLLKSVDAVEANDVNAFVKRVASSKYSLAATGNLTELPRLEELRA</sequence>
<accession>A0A813UQ50</accession>
<evidence type="ECO:0000256" key="2">
    <source>
        <dbReference type="ARBA" id="ARBA00022946"/>
    </source>
</evidence>
<name>A0A813UQ50_9BILA</name>
<evidence type="ECO:0000259" key="5">
    <source>
        <dbReference type="Pfam" id="PF05193"/>
    </source>
</evidence>
<dbReference type="GO" id="GO:0016020">
    <property type="term" value="C:membrane"/>
    <property type="evidence" value="ECO:0007669"/>
    <property type="project" value="UniProtKB-ARBA"/>
</dbReference>
<dbReference type="PANTHER" id="PTHR11851:SF226">
    <property type="entry name" value="CYTOCHROME B-C1 COMPLEX SUBUNIT 2, MITOCHONDRIAL"/>
    <property type="match status" value="1"/>
</dbReference>
<dbReference type="FunFam" id="3.30.830.10:FF:000021">
    <property type="entry name" value="Cytochrome b-c1 complex subunit 2"/>
    <property type="match status" value="1"/>
</dbReference>
<dbReference type="Pfam" id="PF00675">
    <property type="entry name" value="Peptidase_M16"/>
    <property type="match status" value="1"/>
</dbReference>
<evidence type="ECO:0000256" key="1">
    <source>
        <dbReference type="ARBA" id="ARBA00004173"/>
    </source>
</evidence>
<comment type="caution">
    <text evidence="6">The sequence shown here is derived from an EMBL/GenBank/DDBJ whole genome shotgun (WGS) entry which is preliminary data.</text>
</comment>
<dbReference type="GO" id="GO:0046872">
    <property type="term" value="F:metal ion binding"/>
    <property type="evidence" value="ECO:0007669"/>
    <property type="project" value="InterPro"/>
</dbReference>
<dbReference type="Proteomes" id="UP000663879">
    <property type="component" value="Unassembled WGS sequence"/>
</dbReference>
<dbReference type="InterPro" id="IPR011249">
    <property type="entry name" value="Metalloenz_LuxS/M16"/>
</dbReference>
<keyword evidence="3" id="KW-0496">Mitochondrion</keyword>
<dbReference type="InterPro" id="IPR011765">
    <property type="entry name" value="Pept_M16_N"/>
</dbReference>
<dbReference type="Pfam" id="PF05193">
    <property type="entry name" value="Peptidase_M16_C"/>
    <property type="match status" value="1"/>
</dbReference>
<comment type="subcellular location">
    <subcellularLocation>
        <location evidence="1">Mitochondrion</location>
    </subcellularLocation>
</comment>
<gene>
    <name evidence="6" type="ORF">OXX778_LOCUS7956</name>
</gene>
<keyword evidence="7" id="KW-1185">Reference proteome</keyword>
<dbReference type="GO" id="GO:0005739">
    <property type="term" value="C:mitochondrion"/>
    <property type="evidence" value="ECO:0007669"/>
    <property type="project" value="UniProtKB-SubCell"/>
</dbReference>